<dbReference type="GO" id="GO:0016787">
    <property type="term" value="F:hydrolase activity"/>
    <property type="evidence" value="ECO:0007669"/>
    <property type="project" value="UniProtKB-KW"/>
</dbReference>
<protein>
    <submittedName>
        <fullName evidence="1">HAD family hydrolase</fullName>
    </submittedName>
</protein>
<dbReference type="PANTHER" id="PTHR10000:SF8">
    <property type="entry name" value="HAD SUPERFAMILY HYDROLASE-LIKE, TYPE 3"/>
    <property type="match status" value="1"/>
</dbReference>
<dbReference type="CDD" id="cd07516">
    <property type="entry name" value="HAD_Pase"/>
    <property type="match status" value="1"/>
</dbReference>
<dbReference type="NCBIfam" id="TIGR00099">
    <property type="entry name" value="Cof-subfamily"/>
    <property type="match status" value="1"/>
</dbReference>
<proteinExistence type="predicted"/>
<evidence type="ECO:0000313" key="1">
    <source>
        <dbReference type="EMBL" id="MCA2095354.1"/>
    </source>
</evidence>
<sequence length="280" mass="31347">MIKLFAFDLDGTILDNNSEVQESSIEALKKLEGAGIKVVLASGRVFPSVKYNQNLLGIKGPIVATNGSLISLDGKEVYKSYAIDEEHLKSLYDFCIKHKLYFHIYDDENYYTNRVELEKIKHLKIENDYGMNYQVDIIIKNNPLKYIMENGRKAVKFQISGIDENELSRNEIVDLLDKQFGKELYITSSGFSQLEISNKNATKWSSIEEICRILGIYTSEVATIGDSFNDIPMVEGAGLGFAMGNAKDDLKKVADVVVADNESEGVLEAVNYVLEANKSV</sequence>
<keyword evidence="2" id="KW-1185">Reference proteome</keyword>
<comment type="caution">
    <text evidence="1">The sequence shown here is derived from an EMBL/GenBank/DDBJ whole genome shotgun (WGS) entry which is preliminary data.</text>
</comment>
<gene>
    <name evidence="1" type="ORF">LDJ82_00210</name>
</gene>
<dbReference type="InterPro" id="IPR023214">
    <property type="entry name" value="HAD_sf"/>
</dbReference>
<evidence type="ECO:0000313" key="2">
    <source>
        <dbReference type="Proteomes" id="UP001198374"/>
    </source>
</evidence>
<reference evidence="2" key="1">
    <citation type="submission" date="2023-07" db="EMBL/GenBank/DDBJ databases">
        <title>FDA dAtabase for Regulatory Grade micrObial Sequences (FDA-ARGOS): Supporting development and validation of Infectious Disease Dx tests.</title>
        <authorList>
            <person name="Sproer C."/>
            <person name="Gronow S."/>
            <person name="Severitt S."/>
            <person name="Schroder I."/>
            <person name="Tallon L."/>
            <person name="Sadzewicz L."/>
            <person name="Zhao X."/>
            <person name="Boylan J."/>
            <person name="Ott S."/>
            <person name="Bowen H."/>
            <person name="Vavikolanu K."/>
            <person name="Hazen T."/>
            <person name="Aluvathingal J."/>
            <person name="Nadendla S."/>
            <person name="Lowell S."/>
            <person name="Myers T."/>
            <person name="Yan Y."/>
        </authorList>
    </citation>
    <scope>NUCLEOTIDE SEQUENCE [LARGE SCALE GENOMIC DNA]</scope>
    <source>
        <strain evidence="2">FDAARGOS_1538</strain>
    </source>
</reference>
<dbReference type="SFLD" id="SFLDG01140">
    <property type="entry name" value="C2.B:_Phosphomannomutase_and_P"/>
    <property type="match status" value="1"/>
</dbReference>
<dbReference type="SFLD" id="SFLDS00003">
    <property type="entry name" value="Haloacid_Dehalogenase"/>
    <property type="match status" value="1"/>
</dbReference>
<dbReference type="RefSeq" id="WP_209772099.1">
    <property type="nucleotide sequence ID" value="NZ_JAGGLO010000001.1"/>
</dbReference>
<dbReference type="Gene3D" id="3.40.50.1000">
    <property type="entry name" value="HAD superfamily/HAD-like"/>
    <property type="match status" value="1"/>
</dbReference>
<dbReference type="SFLD" id="SFLDG01144">
    <property type="entry name" value="C2.B.4:_PGP_Like"/>
    <property type="match status" value="1"/>
</dbReference>
<accession>A0ABS7YWE3</accession>
<dbReference type="NCBIfam" id="TIGR01484">
    <property type="entry name" value="HAD-SF-IIB"/>
    <property type="match status" value="1"/>
</dbReference>
<dbReference type="Pfam" id="PF08282">
    <property type="entry name" value="Hydrolase_3"/>
    <property type="match status" value="1"/>
</dbReference>
<dbReference type="Proteomes" id="UP001198374">
    <property type="component" value="Unassembled WGS sequence"/>
</dbReference>
<keyword evidence="1" id="KW-0378">Hydrolase</keyword>
<dbReference type="Gene3D" id="3.30.1240.10">
    <property type="match status" value="1"/>
</dbReference>
<dbReference type="InterPro" id="IPR000150">
    <property type="entry name" value="Cof"/>
</dbReference>
<dbReference type="PANTHER" id="PTHR10000">
    <property type="entry name" value="PHOSPHOSERINE PHOSPHATASE"/>
    <property type="match status" value="1"/>
</dbReference>
<organism evidence="1 2">
    <name type="scientific">Anaerococcus degeneri</name>
    <dbReference type="NCBI Taxonomy" id="361500"/>
    <lineage>
        <taxon>Bacteria</taxon>
        <taxon>Bacillati</taxon>
        <taxon>Bacillota</taxon>
        <taxon>Tissierellia</taxon>
        <taxon>Tissierellales</taxon>
        <taxon>Peptoniphilaceae</taxon>
        <taxon>Anaerococcus</taxon>
    </lineage>
</organism>
<dbReference type="InterPro" id="IPR036412">
    <property type="entry name" value="HAD-like_sf"/>
</dbReference>
<dbReference type="EMBL" id="JAIWIY010000001">
    <property type="protein sequence ID" value="MCA2095354.1"/>
    <property type="molecule type" value="Genomic_DNA"/>
</dbReference>
<name>A0ABS7YWE3_9FIRM</name>
<dbReference type="PRINTS" id="PR00119">
    <property type="entry name" value="CATATPASE"/>
</dbReference>
<dbReference type="InterPro" id="IPR006379">
    <property type="entry name" value="HAD-SF_hydro_IIB"/>
</dbReference>
<dbReference type="SUPFAM" id="SSF56784">
    <property type="entry name" value="HAD-like"/>
    <property type="match status" value="1"/>
</dbReference>